<gene>
    <name evidence="1" type="ORF">M5D96_010382</name>
</gene>
<name>A0A9P9YI86_9MUSC</name>
<keyword evidence="2" id="KW-1185">Reference proteome</keyword>
<evidence type="ECO:0000313" key="2">
    <source>
        <dbReference type="Proteomes" id="UP001059596"/>
    </source>
</evidence>
<dbReference type="EMBL" id="JAMKOV010000014">
    <property type="protein sequence ID" value="KAI8037064.1"/>
    <property type="molecule type" value="Genomic_DNA"/>
</dbReference>
<sequence>MTQENGDESLKRCQTTRANARKREKIFRFITSFTKKCELL</sequence>
<accession>A0A9P9YI86</accession>
<dbReference type="AlphaFoldDB" id="A0A9P9YI86"/>
<dbReference type="Proteomes" id="UP001059596">
    <property type="component" value="Unassembled WGS sequence"/>
</dbReference>
<protein>
    <submittedName>
        <fullName evidence="1">Uncharacterized protein</fullName>
    </submittedName>
</protein>
<proteinExistence type="predicted"/>
<comment type="caution">
    <text evidence="1">The sequence shown here is derived from an EMBL/GenBank/DDBJ whole genome shotgun (WGS) entry which is preliminary data.</text>
</comment>
<organism evidence="1 2">
    <name type="scientific">Drosophila gunungcola</name>
    <name type="common">fruit fly</name>
    <dbReference type="NCBI Taxonomy" id="103775"/>
    <lineage>
        <taxon>Eukaryota</taxon>
        <taxon>Metazoa</taxon>
        <taxon>Ecdysozoa</taxon>
        <taxon>Arthropoda</taxon>
        <taxon>Hexapoda</taxon>
        <taxon>Insecta</taxon>
        <taxon>Pterygota</taxon>
        <taxon>Neoptera</taxon>
        <taxon>Endopterygota</taxon>
        <taxon>Diptera</taxon>
        <taxon>Brachycera</taxon>
        <taxon>Muscomorpha</taxon>
        <taxon>Ephydroidea</taxon>
        <taxon>Drosophilidae</taxon>
        <taxon>Drosophila</taxon>
        <taxon>Sophophora</taxon>
    </lineage>
</organism>
<reference evidence="1" key="1">
    <citation type="journal article" date="2023" name="Genome Biol. Evol.">
        <title>Long-read-based Genome Assembly of Drosophila gunungcola Reveals Fewer Chemosensory Genes in Flower-breeding Species.</title>
        <authorList>
            <person name="Negi A."/>
            <person name="Liao B.Y."/>
            <person name="Yeh S.D."/>
        </authorList>
    </citation>
    <scope>NUCLEOTIDE SEQUENCE</scope>
    <source>
        <strain evidence="1">Sukarami</strain>
    </source>
</reference>
<evidence type="ECO:0000313" key="1">
    <source>
        <dbReference type="EMBL" id="KAI8037064.1"/>
    </source>
</evidence>